<organism evidence="1 2">
    <name type="scientific">Gossypium australe</name>
    <dbReference type="NCBI Taxonomy" id="47621"/>
    <lineage>
        <taxon>Eukaryota</taxon>
        <taxon>Viridiplantae</taxon>
        <taxon>Streptophyta</taxon>
        <taxon>Embryophyta</taxon>
        <taxon>Tracheophyta</taxon>
        <taxon>Spermatophyta</taxon>
        <taxon>Magnoliopsida</taxon>
        <taxon>eudicotyledons</taxon>
        <taxon>Gunneridae</taxon>
        <taxon>Pentapetalae</taxon>
        <taxon>rosids</taxon>
        <taxon>malvids</taxon>
        <taxon>Malvales</taxon>
        <taxon>Malvaceae</taxon>
        <taxon>Malvoideae</taxon>
        <taxon>Gossypium</taxon>
    </lineage>
</organism>
<dbReference type="AlphaFoldDB" id="A0A5B6VYA9"/>
<protein>
    <submittedName>
        <fullName evidence="1">Uncharacterized protein</fullName>
    </submittedName>
</protein>
<dbReference type="Proteomes" id="UP000325315">
    <property type="component" value="Unassembled WGS sequence"/>
</dbReference>
<evidence type="ECO:0000313" key="2">
    <source>
        <dbReference type="Proteomes" id="UP000325315"/>
    </source>
</evidence>
<dbReference type="EMBL" id="SMMG02000005">
    <property type="protein sequence ID" value="KAA3473984.1"/>
    <property type="molecule type" value="Genomic_DNA"/>
</dbReference>
<evidence type="ECO:0000313" key="1">
    <source>
        <dbReference type="EMBL" id="KAA3473984.1"/>
    </source>
</evidence>
<sequence length="135" mass="15858">MVFYQNRIIYPFRVYFRTNPNVLIIRKQLKEKTWGNVKLIHELGERNCIAYGTGYQVVPRFVRGKTINDTFQPALHMLFKVLCLTLDGMLPLARVLCKYNRVETITPANIAKVDQIKEKCAVYSKVFPKWDLEMD</sequence>
<comment type="caution">
    <text evidence="1">The sequence shown here is derived from an EMBL/GenBank/DDBJ whole genome shotgun (WGS) entry which is preliminary data.</text>
</comment>
<keyword evidence="2" id="KW-1185">Reference proteome</keyword>
<gene>
    <name evidence="1" type="ORF">EPI10_024319</name>
</gene>
<name>A0A5B6VYA9_9ROSI</name>
<proteinExistence type="predicted"/>
<accession>A0A5B6VYA9</accession>
<reference evidence="2" key="1">
    <citation type="journal article" date="2019" name="Plant Biotechnol. J.">
        <title>Genome sequencing of the Australian wild diploid species Gossypium australe highlights disease resistance and delayed gland morphogenesis.</title>
        <authorList>
            <person name="Cai Y."/>
            <person name="Cai X."/>
            <person name="Wang Q."/>
            <person name="Wang P."/>
            <person name="Zhang Y."/>
            <person name="Cai C."/>
            <person name="Xu Y."/>
            <person name="Wang K."/>
            <person name="Zhou Z."/>
            <person name="Wang C."/>
            <person name="Geng S."/>
            <person name="Li B."/>
            <person name="Dong Q."/>
            <person name="Hou Y."/>
            <person name="Wang H."/>
            <person name="Ai P."/>
            <person name="Liu Z."/>
            <person name="Yi F."/>
            <person name="Sun M."/>
            <person name="An G."/>
            <person name="Cheng J."/>
            <person name="Zhang Y."/>
            <person name="Shi Q."/>
            <person name="Xie Y."/>
            <person name="Shi X."/>
            <person name="Chang Y."/>
            <person name="Huang F."/>
            <person name="Chen Y."/>
            <person name="Hong S."/>
            <person name="Mi L."/>
            <person name="Sun Q."/>
            <person name="Zhang L."/>
            <person name="Zhou B."/>
            <person name="Peng R."/>
            <person name="Zhang X."/>
            <person name="Liu F."/>
        </authorList>
    </citation>
    <scope>NUCLEOTIDE SEQUENCE [LARGE SCALE GENOMIC DNA]</scope>
    <source>
        <strain evidence="2">cv. PA1801</strain>
    </source>
</reference>